<evidence type="ECO:0000313" key="7">
    <source>
        <dbReference type="Proteomes" id="UP000005234"/>
    </source>
</evidence>
<keyword evidence="4" id="KW-0804">Transcription</keyword>
<keyword evidence="2" id="KW-0805">Transcription regulation</keyword>
<dbReference type="OrthoDB" id="9810065at2"/>
<evidence type="ECO:0000256" key="4">
    <source>
        <dbReference type="ARBA" id="ARBA00023163"/>
    </source>
</evidence>
<dbReference type="STRING" id="767434.Fraau_1947"/>
<protein>
    <submittedName>
        <fullName evidence="6">Transcriptional regulator</fullName>
    </submittedName>
</protein>
<dbReference type="PROSITE" id="PS50931">
    <property type="entry name" value="HTH_LYSR"/>
    <property type="match status" value="1"/>
</dbReference>
<dbReference type="eggNOG" id="COG0583">
    <property type="taxonomic scope" value="Bacteria"/>
</dbReference>
<dbReference type="GO" id="GO:0006351">
    <property type="term" value="P:DNA-templated transcription"/>
    <property type="evidence" value="ECO:0007669"/>
    <property type="project" value="TreeGrafter"/>
</dbReference>
<dbReference type="InterPro" id="IPR058163">
    <property type="entry name" value="LysR-type_TF_proteobact-type"/>
</dbReference>
<dbReference type="KEGG" id="fau:Fraau_1947"/>
<dbReference type="Pfam" id="PF00126">
    <property type="entry name" value="HTH_1"/>
    <property type="match status" value="1"/>
</dbReference>
<proteinExistence type="inferred from homology"/>
<dbReference type="InterPro" id="IPR036390">
    <property type="entry name" value="WH_DNA-bd_sf"/>
</dbReference>
<feature type="domain" description="HTH lysR-type" evidence="5">
    <location>
        <begin position="9"/>
        <end position="61"/>
    </location>
</feature>
<dbReference type="Gene3D" id="1.10.10.10">
    <property type="entry name" value="Winged helix-like DNA-binding domain superfamily/Winged helix DNA-binding domain"/>
    <property type="match status" value="1"/>
</dbReference>
<evidence type="ECO:0000256" key="2">
    <source>
        <dbReference type="ARBA" id="ARBA00023015"/>
    </source>
</evidence>
<dbReference type="FunFam" id="1.10.10.10:FF:000001">
    <property type="entry name" value="LysR family transcriptional regulator"/>
    <property type="match status" value="1"/>
</dbReference>
<gene>
    <name evidence="6" type="ordered locus">Fraau_1947</name>
</gene>
<keyword evidence="7" id="KW-1185">Reference proteome</keyword>
<dbReference type="InterPro" id="IPR000847">
    <property type="entry name" value="LysR_HTH_N"/>
</dbReference>
<dbReference type="Pfam" id="PF03466">
    <property type="entry name" value="LysR_substrate"/>
    <property type="match status" value="1"/>
</dbReference>
<evidence type="ECO:0000256" key="3">
    <source>
        <dbReference type="ARBA" id="ARBA00023125"/>
    </source>
</evidence>
<comment type="similarity">
    <text evidence="1">Belongs to the LysR transcriptional regulatory family.</text>
</comment>
<reference evidence="6" key="1">
    <citation type="submission" date="2012-02" db="EMBL/GenBank/DDBJ databases">
        <title>The complete genome of Frateuria aurantia DSM 6220.</title>
        <authorList>
            <consortium name="US DOE Joint Genome Institute (JGI-PGF)"/>
            <person name="Lucas S."/>
            <person name="Copeland A."/>
            <person name="Lapidus A."/>
            <person name="Glavina del Rio T."/>
            <person name="Dalin E."/>
            <person name="Tice H."/>
            <person name="Bruce D."/>
            <person name="Goodwin L."/>
            <person name="Pitluck S."/>
            <person name="Peters L."/>
            <person name="Ovchinnikova G."/>
            <person name="Teshima H."/>
            <person name="Kyrpides N."/>
            <person name="Mavromatis K."/>
            <person name="Ivanova N."/>
            <person name="Brettin T."/>
            <person name="Detter J.C."/>
            <person name="Han C."/>
            <person name="Larimer F."/>
            <person name="Land M."/>
            <person name="Hauser L."/>
            <person name="Markowitz V."/>
            <person name="Cheng J.-F."/>
            <person name="Hugenholtz P."/>
            <person name="Woyke T."/>
            <person name="Wu D."/>
            <person name="Brambilla E."/>
            <person name="Klenk H.-P."/>
            <person name="Eisen J.A."/>
        </authorList>
    </citation>
    <scope>NUCLEOTIDE SEQUENCE</scope>
    <source>
        <strain evidence="6">DSM 6220</strain>
    </source>
</reference>
<dbReference type="PANTHER" id="PTHR30537:SF1">
    <property type="entry name" value="HTH-TYPE TRANSCRIPTIONAL REGULATOR PGRR"/>
    <property type="match status" value="1"/>
</dbReference>
<dbReference type="AlphaFoldDB" id="H8L1S6"/>
<dbReference type="InterPro" id="IPR005119">
    <property type="entry name" value="LysR_subst-bd"/>
</dbReference>
<dbReference type="SUPFAM" id="SSF53850">
    <property type="entry name" value="Periplasmic binding protein-like II"/>
    <property type="match status" value="1"/>
</dbReference>
<evidence type="ECO:0000256" key="1">
    <source>
        <dbReference type="ARBA" id="ARBA00009437"/>
    </source>
</evidence>
<dbReference type="Gene3D" id="3.40.190.290">
    <property type="match status" value="1"/>
</dbReference>
<evidence type="ECO:0000259" key="5">
    <source>
        <dbReference type="PROSITE" id="PS50931"/>
    </source>
</evidence>
<keyword evidence="3" id="KW-0238">DNA-binding</keyword>
<organism evidence="6 7">
    <name type="scientific">Frateuria aurantia (strain ATCC 33424 / DSM 6220 / KCTC 2777 / LMG 1558 / NBRC 3245 / NCIMB 13370)</name>
    <name type="common">Acetobacter aurantius</name>
    <dbReference type="NCBI Taxonomy" id="767434"/>
    <lineage>
        <taxon>Bacteria</taxon>
        <taxon>Pseudomonadati</taxon>
        <taxon>Pseudomonadota</taxon>
        <taxon>Gammaproteobacteria</taxon>
        <taxon>Lysobacterales</taxon>
        <taxon>Rhodanobacteraceae</taxon>
        <taxon>Frateuria</taxon>
    </lineage>
</organism>
<dbReference type="HOGENOM" id="CLU_039613_16_1_6"/>
<dbReference type="EMBL" id="CP003350">
    <property type="protein sequence ID" value="AFC86337.1"/>
    <property type="molecule type" value="Genomic_DNA"/>
</dbReference>
<evidence type="ECO:0000313" key="6">
    <source>
        <dbReference type="EMBL" id="AFC86337.1"/>
    </source>
</evidence>
<dbReference type="InterPro" id="IPR036388">
    <property type="entry name" value="WH-like_DNA-bd_sf"/>
</dbReference>
<dbReference type="SUPFAM" id="SSF46785">
    <property type="entry name" value="Winged helix' DNA-binding domain"/>
    <property type="match status" value="1"/>
</dbReference>
<name>H8L1S6_FRAAD</name>
<sequence length="314" mass="34307">MHKSGLVELDAVLAVARRRSFRAAALDLDMAASAVSQAIAGLERRLGSRLFHRTTRSVALTEAGRHFVQQIQPAVRQIRQAFIDTESRHQAPSGTLRINSSLGAALMAFQPILLEYLSRYPDMHLDIVTEGRKLDIVAEGYDAGLRDSASVPQDMIRVAIDHEIPMVVVASPTYLHAHGRPLAPEQLSTHNCIRARMPDGAPSAWDFCKDGRAYRLEVPGRLTLDTPILMREAARAGMGLAQLARAHVADDLASGRLVAVLHDQVPAYPGLSLYYPGHRHVPAGLRALVELIHERRGTNDSRPAAGDKSRPASD</sequence>
<accession>H8L1S6</accession>
<dbReference type="PANTHER" id="PTHR30537">
    <property type="entry name" value="HTH-TYPE TRANSCRIPTIONAL REGULATOR"/>
    <property type="match status" value="1"/>
</dbReference>
<dbReference type="RefSeq" id="WP_014403342.1">
    <property type="nucleotide sequence ID" value="NC_017033.1"/>
</dbReference>
<dbReference type="GO" id="GO:0003700">
    <property type="term" value="F:DNA-binding transcription factor activity"/>
    <property type="evidence" value="ECO:0007669"/>
    <property type="project" value="InterPro"/>
</dbReference>
<dbReference type="GO" id="GO:0043565">
    <property type="term" value="F:sequence-specific DNA binding"/>
    <property type="evidence" value="ECO:0007669"/>
    <property type="project" value="TreeGrafter"/>
</dbReference>
<dbReference type="Proteomes" id="UP000005234">
    <property type="component" value="Chromosome"/>
</dbReference>